<feature type="domain" description="Plasmid pRiA4b Orf3-like" evidence="2">
    <location>
        <begin position="469"/>
        <end position="509"/>
    </location>
</feature>
<dbReference type="InterPro" id="IPR012912">
    <property type="entry name" value="Plasmid_pRiA4b_Orf3-like"/>
</dbReference>
<feature type="compositionally biased region" description="Acidic residues" evidence="1">
    <location>
        <begin position="599"/>
        <end position="620"/>
    </location>
</feature>
<evidence type="ECO:0000313" key="3">
    <source>
        <dbReference type="EMBL" id="TPX59372.1"/>
    </source>
</evidence>
<dbReference type="PANTHER" id="PTHR41878">
    <property type="entry name" value="LEXA REPRESSOR-RELATED"/>
    <property type="match status" value="1"/>
</dbReference>
<name>A0A507E666_9FUNG</name>
<feature type="region of interest" description="Disordered" evidence="1">
    <location>
        <begin position="555"/>
        <end position="578"/>
    </location>
</feature>
<evidence type="ECO:0000259" key="2">
    <source>
        <dbReference type="Pfam" id="PF07929"/>
    </source>
</evidence>
<dbReference type="InterPro" id="IPR024047">
    <property type="entry name" value="MM3350-like_sf"/>
</dbReference>
<sequence length="620" mass="67600">MTVDISAIPTTLPAGVKAAGLDNAAIVKLPEEDKDIVLSNSDVYPAHGQAFLASLFFEDASKKATLRGPLGDHQTVELASGKGIDFAYTFHAQQHKLFDNEEEFPGFWKGLVQFSKFRWVVRELSASTEAEYNAAVEKAAAAKTGAAEDDGAKLFEQASAAIKAGNNLEAIALLTRAFITCELSEEVDEDVDDDPHASLRLKVLAARAQASFNLKAYRAAVRDGEMVERIYGRPMEALNDLEQADTGVYFQSILTSAQANQALGNNVDAGSGYMAIMILKMIAEQNGEIAADGEEAPEPVAPELAAELIKAAETGLAAQEDDNTHTVYRLKISLLGVSPEVWRTLEVTASTTFADLREYITMAFGWCGAPNTHEFEVYDHGLVRFTTIPEDFVVPDDEEDIDERLEICEDEDATTVGMAVSQVGDTFTYIYEKGDWVHQITVEEVRQEEIKEEECCGGHDEEDDEHEHDHAPDFPKLIAGARACPPDEVGGPAGYQEFLKAASGTPTDRWTDRIAALTFASENVGFSNNGLDSWGGAQKHSFEAMLTGSEIEELGEEEAAKAAPEPTEKDLAKGGWDAEAFDLDEAQKALATIAAMMENPEDDDWEDEDDEDDEEAEEDL</sequence>
<feature type="domain" description="Plasmid pRiA4b Orf3-like" evidence="2">
    <location>
        <begin position="327"/>
        <end position="459"/>
    </location>
</feature>
<accession>A0A507E666</accession>
<dbReference type="Proteomes" id="UP000318582">
    <property type="component" value="Unassembled WGS sequence"/>
</dbReference>
<dbReference type="Gene3D" id="3.10.290.30">
    <property type="entry name" value="MM3350-like"/>
    <property type="match status" value="1"/>
</dbReference>
<evidence type="ECO:0000256" key="1">
    <source>
        <dbReference type="SAM" id="MobiDB-lite"/>
    </source>
</evidence>
<evidence type="ECO:0000313" key="4">
    <source>
        <dbReference type="Proteomes" id="UP000318582"/>
    </source>
</evidence>
<proteinExistence type="predicted"/>
<dbReference type="SUPFAM" id="SSF159941">
    <property type="entry name" value="MM3350-like"/>
    <property type="match status" value="1"/>
</dbReference>
<dbReference type="AlphaFoldDB" id="A0A507E666"/>
<comment type="caution">
    <text evidence="3">The sequence shown here is derived from an EMBL/GenBank/DDBJ whole genome shotgun (WGS) entry which is preliminary data.</text>
</comment>
<reference evidence="3 4" key="1">
    <citation type="journal article" date="2019" name="Sci. Rep.">
        <title>Comparative genomics of chytrid fungi reveal insights into the obligate biotrophic and pathogenic lifestyle of Synchytrium endobioticum.</title>
        <authorList>
            <person name="van de Vossenberg B.T.L.H."/>
            <person name="Warris S."/>
            <person name="Nguyen H.D.T."/>
            <person name="van Gent-Pelzer M.P.E."/>
            <person name="Joly D.L."/>
            <person name="van de Geest H.C."/>
            <person name="Bonants P.J.M."/>
            <person name="Smith D.S."/>
            <person name="Levesque C.A."/>
            <person name="van der Lee T.A.J."/>
        </authorList>
    </citation>
    <scope>NUCLEOTIDE SEQUENCE [LARGE SCALE GENOMIC DNA]</scope>
    <source>
        <strain evidence="3 4">CBS 809.83</strain>
    </source>
</reference>
<dbReference type="PANTHER" id="PTHR41878:SF1">
    <property type="entry name" value="TNPR PROTEIN"/>
    <property type="match status" value="1"/>
</dbReference>
<organism evidence="3 4">
    <name type="scientific">Powellomyces hirtus</name>
    <dbReference type="NCBI Taxonomy" id="109895"/>
    <lineage>
        <taxon>Eukaryota</taxon>
        <taxon>Fungi</taxon>
        <taxon>Fungi incertae sedis</taxon>
        <taxon>Chytridiomycota</taxon>
        <taxon>Chytridiomycota incertae sedis</taxon>
        <taxon>Chytridiomycetes</taxon>
        <taxon>Spizellomycetales</taxon>
        <taxon>Powellomycetaceae</taxon>
        <taxon>Powellomyces</taxon>
    </lineage>
</organism>
<feature type="region of interest" description="Disordered" evidence="1">
    <location>
        <begin position="591"/>
        <end position="620"/>
    </location>
</feature>
<gene>
    <name evidence="3" type="ORF">PhCBS80983_g02556</name>
</gene>
<dbReference type="EMBL" id="QEAQ01000026">
    <property type="protein sequence ID" value="TPX59372.1"/>
    <property type="molecule type" value="Genomic_DNA"/>
</dbReference>
<protein>
    <recommendedName>
        <fullName evidence="2">Plasmid pRiA4b Orf3-like domain-containing protein</fullName>
    </recommendedName>
</protein>
<dbReference type="Pfam" id="PF07929">
    <property type="entry name" value="PRiA4_ORF3"/>
    <property type="match status" value="2"/>
</dbReference>
<keyword evidence="4" id="KW-1185">Reference proteome</keyword>